<dbReference type="PANTHER" id="PTHR30188">
    <property type="entry name" value="ABC TRANSPORTER PERMEASE PROTEIN-RELATED"/>
    <property type="match status" value="1"/>
</dbReference>
<feature type="transmembrane region" description="Helical" evidence="1">
    <location>
        <begin position="217"/>
        <end position="238"/>
    </location>
</feature>
<dbReference type="GO" id="GO:0005548">
    <property type="term" value="F:phospholipid transporter activity"/>
    <property type="evidence" value="ECO:0007669"/>
    <property type="project" value="TreeGrafter"/>
</dbReference>
<reference evidence="3" key="1">
    <citation type="submission" date="2015-01" db="EMBL/GenBank/DDBJ databases">
        <title>Draft genome sequence of Rhodococcus pyridinivorans strain KG-16, a hydrocarbon-degrading bacterium.</title>
        <authorList>
            <person name="Aggarwal R.K."/>
            <person name="Dawar C."/>
        </authorList>
    </citation>
    <scope>NUCLEOTIDE SEQUENCE [LARGE SCALE GENOMIC DNA]</scope>
    <source>
        <strain evidence="3">KG-16</strain>
    </source>
</reference>
<sequence>MSVTGAATGRTAQVVRRVGHGISRSIDTLGRQVVFLVGGLFSTVRAARHYPRETLRVVSEIGLGTGVLAMVGGSVAIMGFLTLFAGATVAVQGFTSLGNIGVEALTGFLSAYVNVRVVAPVTAGVGLAATIGAGTTAQLGAMRISEEIDALEVMAIKSVPYLVGTRILAGLIAVVPLYSLSVLASFLSSRIATVVVLGQSSGVYDHYFATFLRPTDVLWSFGQAITMAVVVMTVHSYYGYTATGGPSGVGVATGRAVRMSLIAVVTVTLLISLVLYGSSRQLHLAG</sequence>
<organism evidence="2 3">
    <name type="scientific">Rhodococcus pyridinivorans KG-16</name>
    <dbReference type="NCBI Taxonomy" id="1441730"/>
    <lineage>
        <taxon>Bacteria</taxon>
        <taxon>Bacillati</taxon>
        <taxon>Actinomycetota</taxon>
        <taxon>Actinomycetes</taxon>
        <taxon>Mycobacteriales</taxon>
        <taxon>Nocardiaceae</taxon>
        <taxon>Rhodococcus</taxon>
    </lineage>
</organism>
<proteinExistence type="predicted"/>
<name>A0A0V9UF95_9NOCA</name>
<dbReference type="AlphaFoldDB" id="A0A0V9UF95"/>
<comment type="caution">
    <text evidence="2">The sequence shown here is derived from an EMBL/GenBank/DDBJ whole genome shotgun (WGS) entry which is preliminary data.</text>
</comment>
<dbReference type="GO" id="GO:0043190">
    <property type="term" value="C:ATP-binding cassette (ABC) transporter complex"/>
    <property type="evidence" value="ECO:0007669"/>
    <property type="project" value="InterPro"/>
</dbReference>
<dbReference type="EMBL" id="AZXY01000014">
    <property type="protein sequence ID" value="KSZ56583.1"/>
    <property type="molecule type" value="Genomic_DNA"/>
</dbReference>
<feature type="transmembrane region" description="Helical" evidence="1">
    <location>
        <begin position="167"/>
        <end position="197"/>
    </location>
</feature>
<evidence type="ECO:0000313" key="2">
    <source>
        <dbReference type="EMBL" id="KSZ56583.1"/>
    </source>
</evidence>
<dbReference type="Pfam" id="PF02405">
    <property type="entry name" value="MlaE"/>
    <property type="match status" value="1"/>
</dbReference>
<feature type="transmembrane region" description="Helical" evidence="1">
    <location>
        <begin position="259"/>
        <end position="278"/>
    </location>
</feature>
<dbReference type="PANTHER" id="PTHR30188:SF13">
    <property type="entry name" value="CONSERVED HYPOTHETICAL INTEGRAL MEMBRANE PROTEIN YRBE3B"/>
    <property type="match status" value="1"/>
</dbReference>
<keyword evidence="1" id="KW-1133">Transmembrane helix</keyword>
<dbReference type="Proteomes" id="UP000053060">
    <property type="component" value="Unassembled WGS sequence"/>
</dbReference>
<gene>
    <name evidence="2" type="ORF">Z045_22535</name>
</gene>
<keyword evidence="1" id="KW-0812">Transmembrane</keyword>
<reference evidence="2 3" key="2">
    <citation type="journal article" date="2016" name="Genome Announc.">
        <title>Draft Genome Sequence of a Versatile Hydrocarbon-Degrading Bacterium, Rhodococcus pyridinivorans Strain KG-16, Collected from Oil Fields in India.</title>
        <authorList>
            <person name="Aggarwal R.K."/>
            <person name="Dawar C."/>
            <person name="Phanindranath R."/>
            <person name="Mutnuri L."/>
            <person name="Dayal A.M."/>
        </authorList>
    </citation>
    <scope>NUCLEOTIDE SEQUENCE [LARGE SCALE GENOMIC DNA]</scope>
    <source>
        <strain evidence="2 3">KG-16</strain>
    </source>
</reference>
<keyword evidence="1" id="KW-0472">Membrane</keyword>
<evidence type="ECO:0000313" key="3">
    <source>
        <dbReference type="Proteomes" id="UP000053060"/>
    </source>
</evidence>
<dbReference type="InterPro" id="IPR030802">
    <property type="entry name" value="Permease_MalE"/>
</dbReference>
<accession>A0A0V9UF95</accession>
<dbReference type="PATRIC" id="fig|1441730.3.peg.4710"/>
<protein>
    <submittedName>
        <fullName evidence="2">ABC transporter permease</fullName>
    </submittedName>
</protein>
<dbReference type="RefSeq" id="WP_060654208.1">
    <property type="nucleotide sequence ID" value="NZ_AZXY01000014.1"/>
</dbReference>
<evidence type="ECO:0000256" key="1">
    <source>
        <dbReference type="SAM" id="Phobius"/>
    </source>
</evidence>
<feature type="transmembrane region" description="Helical" evidence="1">
    <location>
        <begin position="67"/>
        <end position="91"/>
    </location>
</feature>
<feature type="transmembrane region" description="Helical" evidence="1">
    <location>
        <begin position="111"/>
        <end position="133"/>
    </location>
</feature>